<sequence>MLPLCRSRGTRACATMRACSAVASVHAKVVRGVKVPRSDGVVSTTGFRIGELPREYVNMRHPDDFVIVGEFHPETWVVDTYRGPRAVGRLAWKIDDKFLPVTFLLCTGAPSALYFSDEALVCFAGNGLLNSDGDGLGYVPVRHRDPMLRVATTYRAPVATSPPSHAPVNIVGLDLLVKMGFIMMRNGRVEFRYSDGIL</sequence>
<dbReference type="OrthoDB" id="3017231at2759"/>
<reference evidence="1 2" key="1">
    <citation type="submission" date="2015-02" db="EMBL/GenBank/DDBJ databases">
        <authorList>
            <person name="Chooi Y.-H."/>
        </authorList>
    </citation>
    <scope>NUCLEOTIDE SEQUENCE [LARGE SCALE GENOMIC DNA]</scope>
    <source>
        <strain evidence="1">E3</strain>
    </source>
</reference>
<name>A0A0G4ITF5_PLABS</name>
<accession>A0A0G4ITF5</accession>
<evidence type="ECO:0000313" key="1">
    <source>
        <dbReference type="EMBL" id="CEO98517.1"/>
    </source>
</evidence>
<dbReference type="EMBL" id="CDSF01000085">
    <property type="protein sequence ID" value="CEO98517.1"/>
    <property type="molecule type" value="Genomic_DNA"/>
</dbReference>
<keyword evidence="2" id="KW-1185">Reference proteome</keyword>
<dbReference type="Proteomes" id="UP000039324">
    <property type="component" value="Unassembled WGS sequence"/>
</dbReference>
<organism evidence="1 2">
    <name type="scientific">Plasmodiophora brassicae</name>
    <name type="common">Clubroot disease agent</name>
    <dbReference type="NCBI Taxonomy" id="37360"/>
    <lineage>
        <taxon>Eukaryota</taxon>
        <taxon>Sar</taxon>
        <taxon>Rhizaria</taxon>
        <taxon>Endomyxa</taxon>
        <taxon>Phytomyxea</taxon>
        <taxon>Plasmodiophorida</taxon>
        <taxon>Plasmodiophoridae</taxon>
        <taxon>Plasmodiophora</taxon>
    </lineage>
</organism>
<proteinExistence type="predicted"/>
<evidence type="ECO:0000313" key="2">
    <source>
        <dbReference type="Proteomes" id="UP000039324"/>
    </source>
</evidence>
<dbReference type="AlphaFoldDB" id="A0A0G4ITF5"/>
<gene>
    <name evidence="1" type="ORF">PBRA_006631</name>
</gene>
<protein>
    <submittedName>
        <fullName evidence="1">Uncharacterized protein</fullName>
    </submittedName>
</protein>